<reference evidence="2" key="1">
    <citation type="submission" date="2018-11" db="EMBL/GenBank/DDBJ databases">
        <authorList>
            <person name="Alioto T."/>
            <person name="Alioto T."/>
        </authorList>
    </citation>
    <scope>NUCLEOTIDE SEQUENCE</scope>
</reference>
<keyword evidence="3" id="KW-1185">Reference proteome</keyword>
<name>A0A8B6HKM5_MYTGA</name>
<dbReference type="Proteomes" id="UP000596742">
    <property type="component" value="Unassembled WGS sequence"/>
</dbReference>
<proteinExistence type="predicted"/>
<protein>
    <submittedName>
        <fullName evidence="2">Uncharacterized protein</fullName>
    </submittedName>
</protein>
<gene>
    <name evidence="1" type="ORF">MGAL_10B007945</name>
    <name evidence="2" type="ORF">MGAL_10B066206</name>
</gene>
<evidence type="ECO:0000313" key="2">
    <source>
        <dbReference type="EMBL" id="VDI81517.1"/>
    </source>
</evidence>
<comment type="caution">
    <text evidence="2">The sequence shown here is derived from an EMBL/GenBank/DDBJ whole genome shotgun (WGS) entry which is preliminary data.</text>
</comment>
<accession>A0A8B6HKM5</accession>
<sequence length="94" mass="11128">MSEKFCSDKRLALSVRKACEQIKMINSRLDSLQIRYENTNRDDMSSFRFTFTVTTSHDRKLQKHEFGIRQKTHVAQLKRELKTQKLSNVDCDSE</sequence>
<dbReference type="EMBL" id="UYJE01008419">
    <property type="protein sequence ID" value="VDI63791.1"/>
    <property type="molecule type" value="Genomic_DNA"/>
</dbReference>
<evidence type="ECO:0000313" key="1">
    <source>
        <dbReference type="EMBL" id="VDI63791.1"/>
    </source>
</evidence>
<organism evidence="2 3">
    <name type="scientific">Mytilus galloprovincialis</name>
    <name type="common">Mediterranean mussel</name>
    <dbReference type="NCBI Taxonomy" id="29158"/>
    <lineage>
        <taxon>Eukaryota</taxon>
        <taxon>Metazoa</taxon>
        <taxon>Spiralia</taxon>
        <taxon>Lophotrochozoa</taxon>
        <taxon>Mollusca</taxon>
        <taxon>Bivalvia</taxon>
        <taxon>Autobranchia</taxon>
        <taxon>Pteriomorphia</taxon>
        <taxon>Mytilida</taxon>
        <taxon>Mytiloidea</taxon>
        <taxon>Mytilidae</taxon>
        <taxon>Mytilinae</taxon>
        <taxon>Mytilus</taxon>
    </lineage>
</organism>
<dbReference type="EMBL" id="UYJE01010268">
    <property type="protein sequence ID" value="VDI81517.1"/>
    <property type="molecule type" value="Genomic_DNA"/>
</dbReference>
<dbReference type="AlphaFoldDB" id="A0A8B6HKM5"/>
<evidence type="ECO:0000313" key="3">
    <source>
        <dbReference type="Proteomes" id="UP000596742"/>
    </source>
</evidence>